<dbReference type="PANTHER" id="PTHR46797:SF1">
    <property type="entry name" value="METHYLPHOSPHONATE SYNTHASE"/>
    <property type="match status" value="1"/>
</dbReference>
<dbReference type="InterPro" id="IPR050807">
    <property type="entry name" value="TransReg_Diox_bact_type"/>
</dbReference>
<dbReference type="Pfam" id="PF01381">
    <property type="entry name" value="HTH_3"/>
    <property type="match status" value="1"/>
</dbReference>
<comment type="caution">
    <text evidence="3">The sequence shown here is derived from an EMBL/GenBank/DDBJ whole genome shotgun (WGS) entry which is preliminary data.</text>
</comment>
<dbReference type="GO" id="GO:0003700">
    <property type="term" value="F:DNA-binding transcription factor activity"/>
    <property type="evidence" value="ECO:0007669"/>
    <property type="project" value="TreeGrafter"/>
</dbReference>
<protein>
    <submittedName>
        <fullName evidence="3">Helix-turn-helix transcriptional regulator</fullName>
    </submittedName>
</protein>
<dbReference type="SUPFAM" id="SSF47413">
    <property type="entry name" value="lambda repressor-like DNA-binding domains"/>
    <property type="match status" value="1"/>
</dbReference>
<dbReference type="SMART" id="SM00530">
    <property type="entry name" value="HTH_XRE"/>
    <property type="match status" value="1"/>
</dbReference>
<dbReference type="AlphaFoldDB" id="A0A926ENM5"/>
<keyword evidence="1" id="KW-0238">DNA-binding</keyword>
<evidence type="ECO:0000259" key="2">
    <source>
        <dbReference type="PROSITE" id="PS50943"/>
    </source>
</evidence>
<dbReference type="InterPro" id="IPR001387">
    <property type="entry name" value="Cro/C1-type_HTH"/>
</dbReference>
<dbReference type="GO" id="GO:0005829">
    <property type="term" value="C:cytosol"/>
    <property type="evidence" value="ECO:0007669"/>
    <property type="project" value="TreeGrafter"/>
</dbReference>
<dbReference type="Gene3D" id="1.10.260.40">
    <property type="entry name" value="lambda repressor-like DNA-binding domains"/>
    <property type="match status" value="1"/>
</dbReference>
<evidence type="ECO:0000313" key="4">
    <source>
        <dbReference type="Proteomes" id="UP000623678"/>
    </source>
</evidence>
<sequence>MEIIFAAVNEVIGHNLRSIREHVGLTLEQLAHLVNSSPSHLGNIERGIANPTINTLCKLAEVLKINITNFFEPAPIFPGRKETMIFMANGYDPGDQSQFASLPKETQEKVLSLLNQLQQLFYEEKEK</sequence>
<dbReference type="EMBL" id="JACRTD010000004">
    <property type="protein sequence ID" value="MBC8585263.1"/>
    <property type="molecule type" value="Genomic_DNA"/>
</dbReference>
<organism evidence="3 4">
    <name type="scientific">Youxingia wuxianensis</name>
    <dbReference type="NCBI Taxonomy" id="2763678"/>
    <lineage>
        <taxon>Bacteria</taxon>
        <taxon>Bacillati</taxon>
        <taxon>Bacillota</taxon>
        <taxon>Clostridia</taxon>
        <taxon>Eubacteriales</taxon>
        <taxon>Oscillospiraceae</taxon>
        <taxon>Youxingia</taxon>
    </lineage>
</organism>
<evidence type="ECO:0000313" key="3">
    <source>
        <dbReference type="EMBL" id="MBC8585263.1"/>
    </source>
</evidence>
<dbReference type="RefSeq" id="WP_262395047.1">
    <property type="nucleotide sequence ID" value="NZ_JACRTD010000004.1"/>
</dbReference>
<dbReference type="InterPro" id="IPR010982">
    <property type="entry name" value="Lambda_DNA-bd_dom_sf"/>
</dbReference>
<dbReference type="GO" id="GO:0003677">
    <property type="term" value="F:DNA binding"/>
    <property type="evidence" value="ECO:0007669"/>
    <property type="project" value="UniProtKB-KW"/>
</dbReference>
<feature type="domain" description="HTH cro/C1-type" evidence="2">
    <location>
        <begin position="16"/>
        <end position="70"/>
    </location>
</feature>
<dbReference type="Proteomes" id="UP000623678">
    <property type="component" value="Unassembled WGS sequence"/>
</dbReference>
<proteinExistence type="predicted"/>
<accession>A0A926ENM5</accession>
<dbReference type="PROSITE" id="PS50943">
    <property type="entry name" value="HTH_CROC1"/>
    <property type="match status" value="1"/>
</dbReference>
<keyword evidence="4" id="KW-1185">Reference proteome</keyword>
<dbReference type="CDD" id="cd00093">
    <property type="entry name" value="HTH_XRE"/>
    <property type="match status" value="1"/>
</dbReference>
<reference evidence="3" key="1">
    <citation type="submission" date="2020-08" db="EMBL/GenBank/DDBJ databases">
        <title>Genome public.</title>
        <authorList>
            <person name="Liu C."/>
            <person name="Sun Q."/>
        </authorList>
    </citation>
    <scope>NUCLEOTIDE SEQUENCE</scope>
    <source>
        <strain evidence="3">NSJ-64</strain>
    </source>
</reference>
<evidence type="ECO:0000256" key="1">
    <source>
        <dbReference type="ARBA" id="ARBA00023125"/>
    </source>
</evidence>
<gene>
    <name evidence="3" type="ORF">H8705_06670</name>
</gene>
<name>A0A926ENM5_9FIRM</name>
<dbReference type="PANTHER" id="PTHR46797">
    <property type="entry name" value="HTH-TYPE TRANSCRIPTIONAL REGULATOR"/>
    <property type="match status" value="1"/>
</dbReference>